<dbReference type="STRING" id="1810919.A0A3D8S507"/>
<feature type="compositionally biased region" description="Low complexity" evidence="1">
    <location>
        <begin position="93"/>
        <end position="102"/>
    </location>
</feature>
<dbReference type="GeneID" id="38115309"/>
<feature type="compositionally biased region" description="Basic and acidic residues" evidence="1">
    <location>
        <begin position="103"/>
        <end position="119"/>
    </location>
</feature>
<sequence>MATAGKGKPEGLLGLTQSEARLLLLGVLYTDGTGKVDFEKLAIKAPYKNVSSASSSYRQAKRRFLLANGVAEPSSASAQITPPKKAPAKRKSAAATPAPVDTDAVRGNDDDFVPEREEPVSPTPTPKPKRQRKTASKVQPQVIINNDPEREQDTYTTPTKPEQKQLEAELANSLKFESPFATRLEAWRAEERQIMADINVDAEFEEMERNRELAETMSDSAWLASLPDT</sequence>
<proteinExistence type="predicted"/>
<dbReference type="RefSeq" id="XP_026604435.1">
    <property type="nucleotide sequence ID" value="XM_026746955.1"/>
</dbReference>
<gene>
    <name evidence="2" type="ORF">DSM5745_04939</name>
</gene>
<feature type="region of interest" description="Disordered" evidence="1">
    <location>
        <begin position="69"/>
        <end position="163"/>
    </location>
</feature>
<organism evidence="2 3">
    <name type="scientific">Aspergillus mulundensis</name>
    <dbReference type="NCBI Taxonomy" id="1810919"/>
    <lineage>
        <taxon>Eukaryota</taxon>
        <taxon>Fungi</taxon>
        <taxon>Dikarya</taxon>
        <taxon>Ascomycota</taxon>
        <taxon>Pezizomycotina</taxon>
        <taxon>Eurotiomycetes</taxon>
        <taxon>Eurotiomycetidae</taxon>
        <taxon>Eurotiales</taxon>
        <taxon>Aspergillaceae</taxon>
        <taxon>Aspergillus</taxon>
        <taxon>Aspergillus subgen. Nidulantes</taxon>
    </lineage>
</organism>
<keyword evidence="3" id="KW-1185">Reference proteome</keyword>
<dbReference type="EMBL" id="PVWQ01000005">
    <property type="protein sequence ID" value="RDW81382.1"/>
    <property type="molecule type" value="Genomic_DNA"/>
</dbReference>
<evidence type="ECO:0000313" key="3">
    <source>
        <dbReference type="Proteomes" id="UP000256690"/>
    </source>
</evidence>
<dbReference type="OrthoDB" id="5403747at2759"/>
<name>A0A3D8S507_9EURO</name>
<protein>
    <submittedName>
        <fullName evidence="2">Uncharacterized protein</fullName>
    </submittedName>
</protein>
<dbReference type="AlphaFoldDB" id="A0A3D8S507"/>
<reference evidence="2 3" key="1">
    <citation type="journal article" date="2018" name="IMA Fungus">
        <title>IMA Genome-F 9: Draft genome sequence of Annulohypoxylon stygium, Aspergillus mulundensis, Berkeleyomyces basicola (syn. Thielaviopsis basicola), Ceratocystis smalleyi, two Cercospora beticola strains, Coleophoma cylindrospora, Fusarium fracticaudum, Phialophora cf. hyalina, and Morchella septimelata.</title>
        <authorList>
            <person name="Wingfield B.D."/>
            <person name="Bills G.F."/>
            <person name="Dong Y."/>
            <person name="Huang W."/>
            <person name="Nel W.J."/>
            <person name="Swalarsk-Parry B.S."/>
            <person name="Vaghefi N."/>
            <person name="Wilken P.M."/>
            <person name="An Z."/>
            <person name="de Beer Z.W."/>
            <person name="De Vos L."/>
            <person name="Chen L."/>
            <person name="Duong T.A."/>
            <person name="Gao Y."/>
            <person name="Hammerbacher A."/>
            <person name="Kikkert J.R."/>
            <person name="Li Y."/>
            <person name="Li H."/>
            <person name="Li K."/>
            <person name="Li Q."/>
            <person name="Liu X."/>
            <person name="Ma X."/>
            <person name="Naidoo K."/>
            <person name="Pethybridge S.J."/>
            <person name="Sun J."/>
            <person name="Steenkamp E.T."/>
            <person name="van der Nest M.A."/>
            <person name="van Wyk S."/>
            <person name="Wingfield M.J."/>
            <person name="Xiong C."/>
            <person name="Yue Q."/>
            <person name="Zhang X."/>
        </authorList>
    </citation>
    <scope>NUCLEOTIDE SEQUENCE [LARGE SCALE GENOMIC DNA]</scope>
    <source>
        <strain evidence="2 3">DSM 5745</strain>
    </source>
</reference>
<accession>A0A3D8S507</accession>
<evidence type="ECO:0000313" key="2">
    <source>
        <dbReference type="EMBL" id="RDW81382.1"/>
    </source>
</evidence>
<comment type="caution">
    <text evidence="2">The sequence shown here is derived from an EMBL/GenBank/DDBJ whole genome shotgun (WGS) entry which is preliminary data.</text>
</comment>
<evidence type="ECO:0000256" key="1">
    <source>
        <dbReference type="SAM" id="MobiDB-lite"/>
    </source>
</evidence>
<dbReference type="Proteomes" id="UP000256690">
    <property type="component" value="Unassembled WGS sequence"/>
</dbReference>